<gene>
    <name evidence="1" type="ORF">V3467_03970</name>
</gene>
<comment type="caution">
    <text evidence="1">The sequence shown here is derived from an EMBL/GenBank/DDBJ whole genome shotgun (WGS) entry which is preliminary data.</text>
</comment>
<name>A0ABW8PEJ4_9FLAO</name>
<dbReference type="EMBL" id="JAZHOJ010000006">
    <property type="protein sequence ID" value="MFK7003008.1"/>
    <property type="molecule type" value="Genomic_DNA"/>
</dbReference>
<organism evidence="1 2">
    <name type="scientific">Flavobacterium covae</name>
    <dbReference type="NCBI Taxonomy" id="2906076"/>
    <lineage>
        <taxon>Bacteria</taxon>
        <taxon>Pseudomonadati</taxon>
        <taxon>Bacteroidota</taxon>
        <taxon>Flavobacteriia</taxon>
        <taxon>Flavobacteriales</taxon>
        <taxon>Flavobacteriaceae</taxon>
        <taxon>Flavobacterium</taxon>
    </lineage>
</organism>
<sequence length="70" mass="8185">MRLKILLAFLLFLNYFFTQEDVYIFSKDKPDAPTFFANPLLELSQRSLDKRKVQGILLDNKDGFYSSTVC</sequence>
<protein>
    <submittedName>
        <fullName evidence="1">Uncharacterized protein</fullName>
    </submittedName>
</protein>
<evidence type="ECO:0000313" key="1">
    <source>
        <dbReference type="EMBL" id="MFK7003008.1"/>
    </source>
</evidence>
<dbReference type="Proteomes" id="UP001621713">
    <property type="component" value="Unassembled WGS sequence"/>
</dbReference>
<evidence type="ECO:0000313" key="2">
    <source>
        <dbReference type="Proteomes" id="UP001621713"/>
    </source>
</evidence>
<accession>A0ABW8PEJ4</accession>
<reference evidence="1 2" key="1">
    <citation type="submission" date="2024-02" db="EMBL/GenBank/DDBJ databases">
        <title>Comparative Genomic Analysis of Flavobacterium Species Causing Columnaris Disease of Freshwater Fish in Thailand: Insights into Virulence and Resistance Mechanisms.</title>
        <authorList>
            <person name="Nguyen D."/>
            <person name="Chokmangmeepisarn P."/>
            <person name="Khianchaikhan K."/>
            <person name="Morishita M."/>
            <person name="Bunnoy A."/>
            <person name="Rodkhum C."/>
        </authorList>
    </citation>
    <scope>NUCLEOTIDE SEQUENCE [LARGE SCALE GENOMIC DNA]</scope>
    <source>
        <strain evidence="1 2">PCBSB2203</strain>
    </source>
</reference>
<dbReference type="RefSeq" id="WP_088466787.1">
    <property type="nucleotide sequence ID" value="NZ_JALDSR010000004.1"/>
</dbReference>
<proteinExistence type="predicted"/>
<keyword evidence="2" id="KW-1185">Reference proteome</keyword>